<dbReference type="OrthoDB" id="9775082at2"/>
<dbReference type="InterPro" id="IPR006093">
    <property type="entry name" value="Oxy_OxRdtase_FAD_BS"/>
</dbReference>
<evidence type="ECO:0000256" key="5">
    <source>
        <dbReference type="ARBA" id="ARBA00023002"/>
    </source>
</evidence>
<evidence type="ECO:0000313" key="7">
    <source>
        <dbReference type="EMBL" id="RSM81258.1"/>
    </source>
</evidence>
<dbReference type="GO" id="GO:0016491">
    <property type="term" value="F:oxidoreductase activity"/>
    <property type="evidence" value="ECO:0007669"/>
    <property type="project" value="UniProtKB-KW"/>
</dbReference>
<evidence type="ECO:0000259" key="6">
    <source>
        <dbReference type="PROSITE" id="PS51387"/>
    </source>
</evidence>
<comment type="cofactor">
    <cofactor evidence="1">
        <name>FAD</name>
        <dbReference type="ChEBI" id="CHEBI:57692"/>
    </cofactor>
</comment>
<reference evidence="7 8" key="1">
    <citation type="submission" date="2018-05" db="EMBL/GenBank/DDBJ databases">
        <title>Evolution of GPA BGCs.</title>
        <authorList>
            <person name="Waglechner N."/>
            <person name="Wright G.D."/>
        </authorList>
    </citation>
    <scope>NUCLEOTIDE SEQUENCE [LARGE SCALE GENOMIC DNA]</scope>
    <source>
        <strain evidence="7 8">A82846</strain>
    </source>
</reference>
<dbReference type="InterPro" id="IPR016166">
    <property type="entry name" value="FAD-bd_PCMH"/>
</dbReference>
<dbReference type="InterPro" id="IPR006311">
    <property type="entry name" value="TAT_signal"/>
</dbReference>
<dbReference type="EMBL" id="QHKI01000026">
    <property type="protein sequence ID" value="RSM81258.1"/>
    <property type="molecule type" value="Genomic_DNA"/>
</dbReference>
<proteinExistence type="inferred from homology"/>
<keyword evidence="3" id="KW-0285">Flavoprotein</keyword>
<evidence type="ECO:0000313" key="8">
    <source>
        <dbReference type="Proteomes" id="UP000287547"/>
    </source>
</evidence>
<dbReference type="SUPFAM" id="SSF56176">
    <property type="entry name" value="FAD-binding/transporter-associated domain-like"/>
    <property type="match status" value="1"/>
</dbReference>
<comment type="caution">
    <text evidence="7">The sequence shown here is derived from an EMBL/GenBank/DDBJ whole genome shotgun (WGS) entry which is preliminary data.</text>
</comment>
<evidence type="ECO:0000256" key="2">
    <source>
        <dbReference type="ARBA" id="ARBA00005466"/>
    </source>
</evidence>
<dbReference type="InterPro" id="IPR016167">
    <property type="entry name" value="FAD-bd_PCMH_sub1"/>
</dbReference>
<dbReference type="InterPro" id="IPR050416">
    <property type="entry name" value="FAD-linked_Oxidoreductase"/>
</dbReference>
<gene>
    <name evidence="7" type="ORF">DMH04_28090</name>
</gene>
<dbReference type="InterPro" id="IPR012951">
    <property type="entry name" value="BBE"/>
</dbReference>
<dbReference type="GO" id="GO:0071949">
    <property type="term" value="F:FAD binding"/>
    <property type="evidence" value="ECO:0007669"/>
    <property type="project" value="InterPro"/>
</dbReference>
<dbReference type="Pfam" id="PF08031">
    <property type="entry name" value="BBE"/>
    <property type="match status" value="1"/>
</dbReference>
<comment type="similarity">
    <text evidence="2">Belongs to the oxygen-dependent FAD-linked oxidoreductase family.</text>
</comment>
<organism evidence="7 8">
    <name type="scientific">Kibdelosporangium aridum</name>
    <dbReference type="NCBI Taxonomy" id="2030"/>
    <lineage>
        <taxon>Bacteria</taxon>
        <taxon>Bacillati</taxon>
        <taxon>Actinomycetota</taxon>
        <taxon>Actinomycetes</taxon>
        <taxon>Pseudonocardiales</taxon>
        <taxon>Pseudonocardiaceae</taxon>
        <taxon>Kibdelosporangium</taxon>
    </lineage>
</organism>
<dbReference type="Pfam" id="PF01565">
    <property type="entry name" value="FAD_binding_4"/>
    <property type="match status" value="1"/>
</dbReference>
<keyword evidence="5" id="KW-0560">Oxidoreductase</keyword>
<dbReference type="PROSITE" id="PS00862">
    <property type="entry name" value="OX2_COVAL_FAD"/>
    <property type="match status" value="1"/>
</dbReference>
<evidence type="ECO:0000256" key="3">
    <source>
        <dbReference type="ARBA" id="ARBA00022630"/>
    </source>
</evidence>
<dbReference type="InterPro" id="IPR036318">
    <property type="entry name" value="FAD-bd_PCMH-like_sf"/>
</dbReference>
<evidence type="ECO:0000256" key="1">
    <source>
        <dbReference type="ARBA" id="ARBA00001974"/>
    </source>
</evidence>
<dbReference type="InterPro" id="IPR016169">
    <property type="entry name" value="FAD-bd_PCMH_sub2"/>
</dbReference>
<dbReference type="Gene3D" id="3.30.43.10">
    <property type="entry name" value="Uridine Diphospho-n-acetylenolpyruvylglucosamine Reductase, domain 2"/>
    <property type="match status" value="1"/>
</dbReference>
<feature type="domain" description="FAD-binding PCMH-type" evidence="6">
    <location>
        <begin position="57"/>
        <end position="228"/>
    </location>
</feature>
<dbReference type="AlphaFoldDB" id="A0A428Z4A4"/>
<dbReference type="RefSeq" id="WP_037250950.1">
    <property type="nucleotide sequence ID" value="NZ_QHKI01000026.1"/>
</dbReference>
<keyword evidence="4" id="KW-0274">FAD</keyword>
<dbReference type="PANTHER" id="PTHR42973:SF39">
    <property type="entry name" value="FAD-BINDING PCMH-TYPE DOMAIN-CONTAINING PROTEIN"/>
    <property type="match status" value="1"/>
</dbReference>
<dbReference type="Gene3D" id="3.30.465.10">
    <property type="match status" value="1"/>
</dbReference>
<dbReference type="Gene3D" id="3.40.462.20">
    <property type="match status" value="1"/>
</dbReference>
<dbReference type="PROSITE" id="PS51318">
    <property type="entry name" value="TAT"/>
    <property type="match status" value="1"/>
</dbReference>
<dbReference type="InterPro" id="IPR006094">
    <property type="entry name" value="Oxid_FAD_bind_N"/>
</dbReference>
<name>A0A428Z4A4_KIBAR</name>
<protein>
    <submittedName>
        <fullName evidence="7">FAD-binding protein</fullName>
    </submittedName>
</protein>
<sequence length="470" mass="50245">MTVSRRDLLVGLGAAMTGFGMAAPPDWDRLRRRLAGPLYLPQDPGYATVRQGYFTIHDGQRPAAVARCTRIEDVQVCVEFAAATRTPVSARSGGHSYAGYSTRDGSLVVDLSQLSGIQVYPDGTAVIGAGAQLIDVYAGIAQAGRLLPGGTCPSVGIAGLTLGGGIGVTARKYGLTCDRLVSAQIVTADSRLRTVSAVAEPELFWALRGGGGGNFGIVTSFTFQTFPATDLTVFAVEFPPAALPALLHGWQSWPVPDEVWSNVSIQGDPQATTWVDGCFVGSSSGVQPHLDKLTRLVGTQPLTRIVKQFSYFEAMRYFAGCSELSLKECHPGWNSDAGLLDRGSYVSTSRMIGAPLRDPAATAALLRSSPGLTTQFDSFGGAIARGPDTAFPYRQSVASMQIMHESDRRAIAHVRDEAAREFGQTGYINYIDPQMPNWAQAYYGTNLAKLRSIAKRYDPGRVFAFAQGLS</sequence>
<dbReference type="PANTHER" id="PTHR42973">
    <property type="entry name" value="BINDING OXIDOREDUCTASE, PUTATIVE (AFU_ORTHOLOGUE AFUA_1G17690)-RELATED"/>
    <property type="match status" value="1"/>
</dbReference>
<evidence type="ECO:0000256" key="4">
    <source>
        <dbReference type="ARBA" id="ARBA00022827"/>
    </source>
</evidence>
<dbReference type="Proteomes" id="UP000287547">
    <property type="component" value="Unassembled WGS sequence"/>
</dbReference>
<dbReference type="PROSITE" id="PS51387">
    <property type="entry name" value="FAD_PCMH"/>
    <property type="match status" value="1"/>
</dbReference>
<accession>A0A428Z4A4</accession>